<name>A0AAD7N8B7_9AGAR</name>
<feature type="region of interest" description="Disordered" evidence="1">
    <location>
        <begin position="191"/>
        <end position="218"/>
    </location>
</feature>
<organism evidence="2 3">
    <name type="scientific">Mycena metata</name>
    <dbReference type="NCBI Taxonomy" id="1033252"/>
    <lineage>
        <taxon>Eukaryota</taxon>
        <taxon>Fungi</taxon>
        <taxon>Dikarya</taxon>
        <taxon>Basidiomycota</taxon>
        <taxon>Agaricomycotina</taxon>
        <taxon>Agaricomycetes</taxon>
        <taxon>Agaricomycetidae</taxon>
        <taxon>Agaricales</taxon>
        <taxon>Marasmiineae</taxon>
        <taxon>Mycenaceae</taxon>
        <taxon>Mycena</taxon>
    </lineage>
</organism>
<keyword evidence="3" id="KW-1185">Reference proteome</keyword>
<sequence length="431" mass="46961">MEPPVTQSRHGQPLSQTTLYYARLKNVVLLLEPPNRPIGQPRNAVEARPASRVSGDVTARAELTDARPKYLSLLYNTEAVAAGNHASSDQDSTNDPGLFLQPVVFDENSIEMLCAHFGPLGSFRLFIPSKAASDQERDSSIDRLPCPHDGLRLPEMNGSCWEVKWSHRDDSASALMTLRRVPPLTVTWAHQSAPCPSKDHNAPSTPSNDDLHHPQPVMGSSWVLTGSRDSLAQQQYSHYGHGAPTPANLPGVDVRAVSTPNSGKGHDEHTTGGSSSTGKAAGFRARICSRRFGCGGSRMRVRQRSGVRRPGATHPLYNRNSSAPQTSPSTSSFFFQRFSKHSPDRSAPSNACSACASPQTGISNILSMESLQYSPRPSALAGARSACASPQMGIFKFIFSDLQDTHRTALRRQTLAAHVHPRRWESFQRAQ</sequence>
<evidence type="ECO:0000256" key="1">
    <source>
        <dbReference type="SAM" id="MobiDB-lite"/>
    </source>
</evidence>
<feature type="region of interest" description="Disordered" evidence="1">
    <location>
        <begin position="299"/>
        <end position="332"/>
    </location>
</feature>
<evidence type="ECO:0000313" key="2">
    <source>
        <dbReference type="EMBL" id="KAJ7751083.1"/>
    </source>
</evidence>
<dbReference type="EMBL" id="JARKIB010000063">
    <property type="protein sequence ID" value="KAJ7751083.1"/>
    <property type="molecule type" value="Genomic_DNA"/>
</dbReference>
<gene>
    <name evidence="2" type="ORF">B0H16DRAFT_1887623</name>
</gene>
<feature type="region of interest" description="Disordered" evidence="1">
    <location>
        <begin position="257"/>
        <end position="279"/>
    </location>
</feature>
<protein>
    <submittedName>
        <fullName evidence="2">Uncharacterized protein</fullName>
    </submittedName>
</protein>
<reference evidence="2" key="1">
    <citation type="submission" date="2023-03" db="EMBL/GenBank/DDBJ databases">
        <title>Massive genome expansion in bonnet fungi (Mycena s.s.) driven by repeated elements and novel gene families across ecological guilds.</title>
        <authorList>
            <consortium name="Lawrence Berkeley National Laboratory"/>
            <person name="Harder C.B."/>
            <person name="Miyauchi S."/>
            <person name="Viragh M."/>
            <person name="Kuo A."/>
            <person name="Thoen E."/>
            <person name="Andreopoulos B."/>
            <person name="Lu D."/>
            <person name="Skrede I."/>
            <person name="Drula E."/>
            <person name="Henrissat B."/>
            <person name="Morin E."/>
            <person name="Kohler A."/>
            <person name="Barry K."/>
            <person name="LaButti K."/>
            <person name="Morin E."/>
            <person name="Salamov A."/>
            <person name="Lipzen A."/>
            <person name="Mereny Z."/>
            <person name="Hegedus B."/>
            <person name="Baldrian P."/>
            <person name="Stursova M."/>
            <person name="Weitz H."/>
            <person name="Taylor A."/>
            <person name="Grigoriev I.V."/>
            <person name="Nagy L.G."/>
            <person name="Martin F."/>
            <person name="Kauserud H."/>
        </authorList>
    </citation>
    <scope>NUCLEOTIDE SEQUENCE</scope>
    <source>
        <strain evidence="2">CBHHK182m</strain>
    </source>
</reference>
<feature type="compositionally biased region" description="Low complexity" evidence="1">
    <location>
        <begin position="321"/>
        <end position="332"/>
    </location>
</feature>
<proteinExistence type="predicted"/>
<dbReference type="AlphaFoldDB" id="A0AAD7N8B7"/>
<comment type="caution">
    <text evidence="2">The sequence shown here is derived from an EMBL/GenBank/DDBJ whole genome shotgun (WGS) entry which is preliminary data.</text>
</comment>
<dbReference type="Proteomes" id="UP001215598">
    <property type="component" value="Unassembled WGS sequence"/>
</dbReference>
<accession>A0AAD7N8B7</accession>
<evidence type="ECO:0000313" key="3">
    <source>
        <dbReference type="Proteomes" id="UP001215598"/>
    </source>
</evidence>
<feature type="non-terminal residue" evidence="2">
    <location>
        <position position="431"/>
    </location>
</feature>